<dbReference type="CDD" id="cd06261">
    <property type="entry name" value="TM_PBP2"/>
    <property type="match status" value="1"/>
</dbReference>
<name>A0A1H1YGA9_9ACTN</name>
<evidence type="ECO:0000256" key="5">
    <source>
        <dbReference type="ARBA" id="ARBA00022989"/>
    </source>
</evidence>
<keyword evidence="3" id="KW-1003">Cell membrane</keyword>
<dbReference type="InterPro" id="IPR000515">
    <property type="entry name" value="MetI-like"/>
</dbReference>
<reference evidence="9 10" key="1">
    <citation type="submission" date="2016-10" db="EMBL/GenBank/DDBJ databases">
        <authorList>
            <person name="de Groot N.N."/>
        </authorList>
    </citation>
    <scope>NUCLEOTIDE SEQUENCE [LARGE SCALE GENOMIC DNA]</scope>
    <source>
        <strain evidence="9 10">DSM 22024</strain>
    </source>
</reference>
<dbReference type="GO" id="GO:0005886">
    <property type="term" value="C:plasma membrane"/>
    <property type="evidence" value="ECO:0007669"/>
    <property type="project" value="UniProtKB-SubCell"/>
</dbReference>
<evidence type="ECO:0000313" key="10">
    <source>
        <dbReference type="Proteomes" id="UP000198983"/>
    </source>
</evidence>
<evidence type="ECO:0000256" key="6">
    <source>
        <dbReference type="ARBA" id="ARBA00023136"/>
    </source>
</evidence>
<dbReference type="AlphaFoldDB" id="A0A1H1YGA9"/>
<dbReference type="SUPFAM" id="SSF161098">
    <property type="entry name" value="MetI-like"/>
    <property type="match status" value="1"/>
</dbReference>
<comment type="similarity">
    <text evidence="7">Belongs to the binding-protein-dependent transport system permease family.</text>
</comment>
<dbReference type="Pfam" id="PF00528">
    <property type="entry name" value="BPD_transp_1"/>
    <property type="match status" value="1"/>
</dbReference>
<dbReference type="Gene3D" id="1.10.3720.10">
    <property type="entry name" value="MetI-like"/>
    <property type="match status" value="1"/>
</dbReference>
<feature type="transmembrane region" description="Helical" evidence="7">
    <location>
        <begin position="260"/>
        <end position="281"/>
    </location>
</feature>
<feature type="domain" description="ABC transmembrane type-1" evidence="8">
    <location>
        <begin position="91"/>
        <end position="281"/>
    </location>
</feature>
<dbReference type="PROSITE" id="PS50928">
    <property type="entry name" value="ABC_TM1"/>
    <property type="match status" value="1"/>
</dbReference>
<keyword evidence="4 7" id="KW-0812">Transmembrane</keyword>
<dbReference type="RefSeq" id="WP_092656402.1">
    <property type="nucleotide sequence ID" value="NZ_LT629732.1"/>
</dbReference>
<dbReference type="EMBL" id="LT629732">
    <property type="protein sequence ID" value="SDT20558.1"/>
    <property type="molecule type" value="Genomic_DNA"/>
</dbReference>
<dbReference type="PANTHER" id="PTHR32243:SF18">
    <property type="entry name" value="INNER MEMBRANE ABC TRANSPORTER PERMEASE PROTEIN YCJP"/>
    <property type="match status" value="1"/>
</dbReference>
<dbReference type="Proteomes" id="UP000198983">
    <property type="component" value="Chromosome I"/>
</dbReference>
<feature type="transmembrane region" description="Helical" evidence="7">
    <location>
        <begin position="203"/>
        <end position="228"/>
    </location>
</feature>
<gene>
    <name evidence="9" type="ORF">SAMN04489717_5482</name>
</gene>
<dbReference type="PANTHER" id="PTHR32243">
    <property type="entry name" value="MALTOSE TRANSPORT SYSTEM PERMEASE-RELATED"/>
    <property type="match status" value="1"/>
</dbReference>
<keyword evidence="10" id="KW-1185">Reference proteome</keyword>
<keyword evidence="5 7" id="KW-1133">Transmembrane helix</keyword>
<feature type="transmembrane region" description="Helical" evidence="7">
    <location>
        <begin position="162"/>
        <end position="182"/>
    </location>
</feature>
<sequence length="296" mass="31879">MVTSSRSTRATRATRATGTTGTTGTVAGLAADAALLLYFAFSLAPVVFIVALSLKSNADQTSTYLRFAPTLANYRTVLGLGAADSPYLRFFVASLVCAVGAVLVSLVIGVPAAYAAARYRFRGSESLLFTLLSFRFAPELVVIIPLGVLYQQLGLYDSYVGMIWVLQLVTMPLVVWILRSFFTDLPPELEQAALLDGYSRRQAFVRIVLPLVRPGVAAVCLLAFIFAWNNFIFPFTLTSSHAQTVTVSSLAFLGGNQVRFNLVAAGAVMAVLPPLVLALFIQRYLVRGLSFGAVKS</sequence>
<evidence type="ECO:0000256" key="3">
    <source>
        <dbReference type="ARBA" id="ARBA00022475"/>
    </source>
</evidence>
<feature type="transmembrane region" description="Helical" evidence="7">
    <location>
        <begin position="35"/>
        <end position="54"/>
    </location>
</feature>
<evidence type="ECO:0000256" key="4">
    <source>
        <dbReference type="ARBA" id="ARBA00022692"/>
    </source>
</evidence>
<evidence type="ECO:0000256" key="7">
    <source>
        <dbReference type="RuleBase" id="RU363032"/>
    </source>
</evidence>
<keyword evidence="2 7" id="KW-0813">Transport</keyword>
<accession>A0A1H1YGA9</accession>
<organism evidence="9 10">
    <name type="scientific">Actinopolymorpha singaporensis</name>
    <dbReference type="NCBI Taxonomy" id="117157"/>
    <lineage>
        <taxon>Bacteria</taxon>
        <taxon>Bacillati</taxon>
        <taxon>Actinomycetota</taxon>
        <taxon>Actinomycetes</taxon>
        <taxon>Propionibacteriales</taxon>
        <taxon>Actinopolymorphaceae</taxon>
        <taxon>Actinopolymorpha</taxon>
    </lineage>
</organism>
<protein>
    <submittedName>
        <fullName evidence="9">Carbohydrate ABC transporter membrane protein 2, CUT1 family</fullName>
    </submittedName>
</protein>
<feature type="transmembrane region" description="Helical" evidence="7">
    <location>
        <begin position="127"/>
        <end position="150"/>
    </location>
</feature>
<keyword evidence="6 7" id="KW-0472">Membrane</keyword>
<dbReference type="OrthoDB" id="9794684at2"/>
<evidence type="ECO:0000256" key="1">
    <source>
        <dbReference type="ARBA" id="ARBA00004651"/>
    </source>
</evidence>
<proteinExistence type="inferred from homology"/>
<dbReference type="InterPro" id="IPR050901">
    <property type="entry name" value="BP-dep_ABC_trans_perm"/>
</dbReference>
<evidence type="ECO:0000313" key="9">
    <source>
        <dbReference type="EMBL" id="SDT20558.1"/>
    </source>
</evidence>
<dbReference type="InterPro" id="IPR035906">
    <property type="entry name" value="MetI-like_sf"/>
</dbReference>
<dbReference type="STRING" id="117157.SAMN04489717_5482"/>
<dbReference type="GO" id="GO:0055085">
    <property type="term" value="P:transmembrane transport"/>
    <property type="evidence" value="ECO:0007669"/>
    <property type="project" value="InterPro"/>
</dbReference>
<feature type="transmembrane region" description="Helical" evidence="7">
    <location>
        <begin position="90"/>
        <end position="115"/>
    </location>
</feature>
<evidence type="ECO:0000256" key="2">
    <source>
        <dbReference type="ARBA" id="ARBA00022448"/>
    </source>
</evidence>
<evidence type="ECO:0000259" key="8">
    <source>
        <dbReference type="PROSITE" id="PS50928"/>
    </source>
</evidence>
<comment type="subcellular location">
    <subcellularLocation>
        <location evidence="1 7">Cell membrane</location>
        <topology evidence="1 7">Multi-pass membrane protein</topology>
    </subcellularLocation>
</comment>